<comment type="similarity">
    <text evidence="2">Belongs to the BORCS7 family.</text>
</comment>
<evidence type="ECO:0000256" key="4">
    <source>
        <dbReference type="ARBA" id="ARBA00023136"/>
    </source>
</evidence>
<evidence type="ECO:0000256" key="3">
    <source>
        <dbReference type="ARBA" id="ARBA00022295"/>
    </source>
</evidence>
<accession>A0AA36BDY8</accession>
<sequence>MASANWNQETKSRLNDKISGNMNDLGSLARQIVRGSHSSELLAQAAKNFAFQENTINNSLETLKKMDMIKSQLEFQFAAVERR</sequence>
<proteinExistence type="inferred from homology"/>
<dbReference type="Proteomes" id="UP001162480">
    <property type="component" value="Chromosome 14"/>
</dbReference>
<dbReference type="InterPro" id="IPR032143">
    <property type="entry name" value="BORCS7"/>
</dbReference>
<organism evidence="6 7">
    <name type="scientific">Octopus vulgaris</name>
    <name type="common">Common octopus</name>
    <dbReference type="NCBI Taxonomy" id="6645"/>
    <lineage>
        <taxon>Eukaryota</taxon>
        <taxon>Metazoa</taxon>
        <taxon>Spiralia</taxon>
        <taxon>Lophotrochozoa</taxon>
        <taxon>Mollusca</taxon>
        <taxon>Cephalopoda</taxon>
        <taxon>Coleoidea</taxon>
        <taxon>Octopodiformes</taxon>
        <taxon>Octopoda</taxon>
        <taxon>Incirrata</taxon>
        <taxon>Octopodidae</taxon>
        <taxon>Octopus</taxon>
    </lineage>
</organism>
<evidence type="ECO:0000313" key="6">
    <source>
        <dbReference type="EMBL" id="CAI9732685.1"/>
    </source>
</evidence>
<dbReference type="GO" id="GO:0099078">
    <property type="term" value="C:BORC complex"/>
    <property type="evidence" value="ECO:0007669"/>
    <property type="project" value="TreeGrafter"/>
</dbReference>
<keyword evidence="5" id="KW-0458">Lysosome</keyword>
<comment type="subcellular location">
    <subcellularLocation>
        <location evidence="1">Lysosome membrane</location>
    </subcellularLocation>
</comment>
<gene>
    <name evidence="6" type="ORF">OCTVUL_1B028231</name>
</gene>
<keyword evidence="4" id="KW-0472">Membrane</keyword>
<dbReference type="PANTHER" id="PTHR31397:SF1">
    <property type="entry name" value="BLOC-1-RELATED COMPLEX SUBUNIT 7"/>
    <property type="match status" value="1"/>
</dbReference>
<evidence type="ECO:0000256" key="5">
    <source>
        <dbReference type="ARBA" id="ARBA00023228"/>
    </source>
</evidence>
<evidence type="ECO:0000256" key="2">
    <source>
        <dbReference type="ARBA" id="ARBA00005433"/>
    </source>
</evidence>
<name>A0AA36BDY8_OCTVU</name>
<dbReference type="EMBL" id="OX597827">
    <property type="protein sequence ID" value="CAI9732685.1"/>
    <property type="molecule type" value="Genomic_DNA"/>
</dbReference>
<protein>
    <recommendedName>
        <fullName evidence="3">BLOC-1-related complex subunit 7</fullName>
    </recommendedName>
</protein>
<reference evidence="6" key="1">
    <citation type="submission" date="2023-08" db="EMBL/GenBank/DDBJ databases">
        <authorList>
            <person name="Alioto T."/>
            <person name="Alioto T."/>
            <person name="Gomez Garrido J."/>
        </authorList>
    </citation>
    <scope>NUCLEOTIDE SEQUENCE</scope>
</reference>
<dbReference type="GO" id="GO:0005765">
    <property type="term" value="C:lysosomal membrane"/>
    <property type="evidence" value="ECO:0007669"/>
    <property type="project" value="UniProtKB-SubCell"/>
</dbReference>
<dbReference type="PANTHER" id="PTHR31397">
    <property type="entry name" value="BLOC-1-RELATED COMPLEX SUBUNIT 7 BORSC7"/>
    <property type="match status" value="1"/>
</dbReference>
<dbReference type="AlphaFoldDB" id="A0AA36BDY8"/>
<dbReference type="Pfam" id="PF16088">
    <property type="entry name" value="BORCS7"/>
    <property type="match status" value="1"/>
</dbReference>
<evidence type="ECO:0000313" key="7">
    <source>
        <dbReference type="Proteomes" id="UP001162480"/>
    </source>
</evidence>
<evidence type="ECO:0000256" key="1">
    <source>
        <dbReference type="ARBA" id="ARBA00004656"/>
    </source>
</evidence>
<keyword evidence="7" id="KW-1185">Reference proteome</keyword>